<dbReference type="Gene3D" id="3.40.50.720">
    <property type="entry name" value="NAD(P)-binding Rossmann-like Domain"/>
    <property type="match status" value="1"/>
</dbReference>
<organism evidence="13 14">
    <name type="scientific">Lophiotrema nucula</name>
    <dbReference type="NCBI Taxonomy" id="690887"/>
    <lineage>
        <taxon>Eukaryota</taxon>
        <taxon>Fungi</taxon>
        <taxon>Dikarya</taxon>
        <taxon>Ascomycota</taxon>
        <taxon>Pezizomycotina</taxon>
        <taxon>Dothideomycetes</taxon>
        <taxon>Pleosporomycetidae</taxon>
        <taxon>Pleosporales</taxon>
        <taxon>Lophiotremataceae</taxon>
        <taxon>Lophiotrema</taxon>
    </lineage>
</organism>
<evidence type="ECO:0000256" key="3">
    <source>
        <dbReference type="ARBA" id="ARBA00004991"/>
    </source>
</evidence>
<comment type="catalytic activity">
    <reaction evidence="11">
        <text>sphinganine + NADP(+) = 3-oxosphinganine + NADPH + H(+)</text>
        <dbReference type="Rhea" id="RHEA:22640"/>
        <dbReference type="ChEBI" id="CHEBI:15378"/>
        <dbReference type="ChEBI" id="CHEBI:57783"/>
        <dbReference type="ChEBI" id="CHEBI:57817"/>
        <dbReference type="ChEBI" id="CHEBI:58299"/>
        <dbReference type="ChEBI" id="CHEBI:58349"/>
        <dbReference type="EC" id="1.1.1.102"/>
    </reaction>
    <physiologicalReaction direction="right-to-left" evidence="11">
        <dbReference type="Rhea" id="RHEA:22642"/>
    </physiologicalReaction>
</comment>
<name>A0A6A5ZLA5_9PLEO</name>
<comment type="function">
    <text evidence="10">Catalyzes the reduction of 3'-oxosphinganine (3-ketodihydrosphingosine/KDS) to sphinganine (dihydrosphingosine/DHS), the second step of de novo sphingolipid biosynthesis.</text>
</comment>
<keyword evidence="4" id="KW-0256">Endoplasmic reticulum</keyword>
<keyword evidence="8" id="KW-0443">Lipid metabolism</keyword>
<evidence type="ECO:0000313" key="13">
    <source>
        <dbReference type="EMBL" id="KAF2120420.1"/>
    </source>
</evidence>
<proteinExistence type="predicted"/>
<evidence type="ECO:0000256" key="12">
    <source>
        <dbReference type="SAM" id="SignalP"/>
    </source>
</evidence>
<keyword evidence="5" id="KW-0521">NADP</keyword>
<sequence length="370" mass="41408">MALGLFWATVCLCVFVAVLSLDIMGFFSRGNKFQVEGRTVILTGGSYGMGKEVAKLLSQRGANLIIVARNVDKLKAAIEYAKSHAKNPSTQRFHYISADVCSEAENERLLKEATEWNNGKIPEIVWANAGSSTPMMWLESSIETQKQQMDMNYWATAYLAHKTLKAWLYPQTPYSPREKSAKAEAPRHFIMTSSAICFYSFTGYNPYGPAKWAMRGLCDGLRQEVLLYNGARRSTKKTGQEPAPFDINIQMVFPGNMKTPGHELENLTKPPITFILEKDDPEQTELAAATAAIKGLEAGNYYTSTNWLCDVMRISALGGNPRDNIIKDTVGQWLTSIVWLFVGPDLDGKVWNWGKKEGMPELKPEKRIAR</sequence>
<feature type="signal peptide" evidence="12">
    <location>
        <begin position="1"/>
        <end position="20"/>
    </location>
</feature>
<keyword evidence="12" id="KW-0732">Signal</keyword>
<evidence type="ECO:0000256" key="8">
    <source>
        <dbReference type="ARBA" id="ARBA00023098"/>
    </source>
</evidence>
<reference evidence="13" key="1">
    <citation type="journal article" date="2020" name="Stud. Mycol.">
        <title>101 Dothideomycetes genomes: a test case for predicting lifestyles and emergence of pathogens.</title>
        <authorList>
            <person name="Haridas S."/>
            <person name="Albert R."/>
            <person name="Binder M."/>
            <person name="Bloem J."/>
            <person name="Labutti K."/>
            <person name="Salamov A."/>
            <person name="Andreopoulos B."/>
            <person name="Baker S."/>
            <person name="Barry K."/>
            <person name="Bills G."/>
            <person name="Bluhm B."/>
            <person name="Cannon C."/>
            <person name="Castanera R."/>
            <person name="Culley D."/>
            <person name="Daum C."/>
            <person name="Ezra D."/>
            <person name="Gonzalez J."/>
            <person name="Henrissat B."/>
            <person name="Kuo A."/>
            <person name="Liang C."/>
            <person name="Lipzen A."/>
            <person name="Lutzoni F."/>
            <person name="Magnuson J."/>
            <person name="Mondo S."/>
            <person name="Nolan M."/>
            <person name="Ohm R."/>
            <person name="Pangilinan J."/>
            <person name="Park H.-J."/>
            <person name="Ramirez L."/>
            <person name="Alfaro M."/>
            <person name="Sun H."/>
            <person name="Tritt A."/>
            <person name="Yoshinaga Y."/>
            <person name="Zwiers L.-H."/>
            <person name="Turgeon B."/>
            <person name="Goodwin S."/>
            <person name="Spatafora J."/>
            <person name="Crous P."/>
            <person name="Grigoriev I."/>
        </authorList>
    </citation>
    <scope>NUCLEOTIDE SEQUENCE</scope>
    <source>
        <strain evidence="13">CBS 627.86</strain>
    </source>
</reference>
<dbReference type="PANTHER" id="PTHR43550">
    <property type="entry name" value="3-KETODIHYDROSPHINGOSINE REDUCTASE"/>
    <property type="match status" value="1"/>
</dbReference>
<dbReference type="InterPro" id="IPR002347">
    <property type="entry name" value="SDR_fam"/>
</dbReference>
<evidence type="ECO:0000313" key="14">
    <source>
        <dbReference type="Proteomes" id="UP000799770"/>
    </source>
</evidence>
<dbReference type="EMBL" id="ML977313">
    <property type="protein sequence ID" value="KAF2120420.1"/>
    <property type="molecule type" value="Genomic_DNA"/>
</dbReference>
<evidence type="ECO:0000256" key="6">
    <source>
        <dbReference type="ARBA" id="ARBA00022919"/>
    </source>
</evidence>
<dbReference type="OrthoDB" id="10267115at2759"/>
<accession>A0A6A5ZLA5</accession>
<comment type="subcellular location">
    <subcellularLocation>
        <location evidence="1">Endoplasmic reticulum</location>
    </subcellularLocation>
</comment>
<evidence type="ECO:0000256" key="10">
    <source>
        <dbReference type="ARBA" id="ARBA00044737"/>
    </source>
</evidence>
<dbReference type="Pfam" id="PF00106">
    <property type="entry name" value="adh_short"/>
    <property type="match status" value="1"/>
</dbReference>
<feature type="chain" id="PRO_5025514204" description="3-dehydrosphinganine reductase" evidence="12">
    <location>
        <begin position="21"/>
        <end position="370"/>
    </location>
</feature>
<comment type="pathway">
    <text evidence="3">Sphingolipid metabolism.</text>
</comment>
<protein>
    <recommendedName>
        <fullName evidence="9">3-dehydrosphinganine reductase</fullName>
        <ecNumber evidence="9">1.1.1.102</ecNumber>
    </recommendedName>
</protein>
<evidence type="ECO:0000256" key="9">
    <source>
        <dbReference type="ARBA" id="ARBA00026112"/>
    </source>
</evidence>
<dbReference type="EC" id="1.1.1.102" evidence="9"/>
<keyword evidence="14" id="KW-1185">Reference proteome</keyword>
<dbReference type="SUPFAM" id="SSF51735">
    <property type="entry name" value="NAD(P)-binding Rossmann-fold domains"/>
    <property type="match status" value="1"/>
</dbReference>
<dbReference type="GO" id="GO:0047560">
    <property type="term" value="F:3-dehydrosphinganine reductase activity"/>
    <property type="evidence" value="ECO:0007669"/>
    <property type="project" value="UniProtKB-EC"/>
</dbReference>
<keyword evidence="6" id="KW-0746">Sphingolipid metabolism</keyword>
<evidence type="ECO:0000256" key="11">
    <source>
        <dbReference type="ARBA" id="ARBA00048930"/>
    </source>
</evidence>
<keyword evidence="7" id="KW-0560">Oxidoreductase</keyword>
<dbReference type="CDD" id="cd08939">
    <property type="entry name" value="KDSR-like_SDR_c"/>
    <property type="match status" value="1"/>
</dbReference>
<gene>
    <name evidence="13" type="ORF">BDV96DRAFT_564791</name>
</gene>
<evidence type="ECO:0000256" key="7">
    <source>
        <dbReference type="ARBA" id="ARBA00023002"/>
    </source>
</evidence>
<evidence type="ECO:0000256" key="5">
    <source>
        <dbReference type="ARBA" id="ARBA00022857"/>
    </source>
</evidence>
<evidence type="ECO:0000256" key="2">
    <source>
        <dbReference type="ARBA" id="ARBA00004760"/>
    </source>
</evidence>
<dbReference type="Proteomes" id="UP000799770">
    <property type="component" value="Unassembled WGS sequence"/>
</dbReference>
<dbReference type="GO" id="GO:0006666">
    <property type="term" value="P:3-keto-sphinganine metabolic process"/>
    <property type="evidence" value="ECO:0007669"/>
    <property type="project" value="InterPro"/>
</dbReference>
<dbReference type="AlphaFoldDB" id="A0A6A5ZLA5"/>
<comment type="pathway">
    <text evidence="2">Lipid metabolism; sphingolipid metabolism.</text>
</comment>
<evidence type="ECO:0000256" key="4">
    <source>
        <dbReference type="ARBA" id="ARBA00022824"/>
    </source>
</evidence>
<dbReference type="InterPro" id="IPR036291">
    <property type="entry name" value="NAD(P)-bd_dom_sf"/>
</dbReference>
<dbReference type="GO" id="GO:0005789">
    <property type="term" value="C:endoplasmic reticulum membrane"/>
    <property type="evidence" value="ECO:0007669"/>
    <property type="project" value="TreeGrafter"/>
</dbReference>
<evidence type="ECO:0000256" key="1">
    <source>
        <dbReference type="ARBA" id="ARBA00004240"/>
    </source>
</evidence>
<dbReference type="InterPro" id="IPR045022">
    <property type="entry name" value="KDSR-like"/>
</dbReference>
<dbReference type="GO" id="GO:0030148">
    <property type="term" value="P:sphingolipid biosynthetic process"/>
    <property type="evidence" value="ECO:0007669"/>
    <property type="project" value="InterPro"/>
</dbReference>
<dbReference type="PANTHER" id="PTHR43550:SF3">
    <property type="entry name" value="3-KETODIHYDROSPHINGOSINE REDUCTASE"/>
    <property type="match status" value="1"/>
</dbReference>